<dbReference type="InterPro" id="IPR050466">
    <property type="entry name" value="Carboxylest/Gibb_receptor"/>
</dbReference>
<dbReference type="InterPro" id="IPR029058">
    <property type="entry name" value="AB_hydrolase_fold"/>
</dbReference>
<dbReference type="GO" id="GO:0016787">
    <property type="term" value="F:hydrolase activity"/>
    <property type="evidence" value="ECO:0007669"/>
    <property type="project" value="InterPro"/>
</dbReference>
<evidence type="ECO:0000313" key="4">
    <source>
        <dbReference type="RefSeq" id="XP_021856066.1"/>
    </source>
</evidence>
<dbReference type="AlphaFoldDB" id="A0A9R0IVE9"/>
<dbReference type="RefSeq" id="XP_021856066.1">
    <property type="nucleotide sequence ID" value="XM_022000374.2"/>
</dbReference>
<dbReference type="SUPFAM" id="SSF53474">
    <property type="entry name" value="alpha/beta-Hydrolases"/>
    <property type="match status" value="1"/>
</dbReference>
<evidence type="ECO:0000256" key="1">
    <source>
        <dbReference type="ARBA" id="ARBA00010515"/>
    </source>
</evidence>
<protein>
    <submittedName>
        <fullName evidence="4">2-hydroxyisoflavanone dehydratase-like</fullName>
    </submittedName>
</protein>
<reference evidence="3" key="1">
    <citation type="journal article" date="2021" name="Nat. Commun.">
        <title>Genomic analyses provide insights into spinach domestication and the genetic basis of agronomic traits.</title>
        <authorList>
            <person name="Cai X."/>
            <person name="Sun X."/>
            <person name="Xu C."/>
            <person name="Sun H."/>
            <person name="Wang X."/>
            <person name="Ge C."/>
            <person name="Zhang Z."/>
            <person name="Wang Q."/>
            <person name="Fei Z."/>
            <person name="Jiao C."/>
            <person name="Wang Q."/>
        </authorList>
    </citation>
    <scope>NUCLEOTIDE SEQUENCE [LARGE SCALE GENOMIC DNA]</scope>
    <source>
        <strain evidence="3">cv. Varoflay</strain>
    </source>
</reference>
<feature type="domain" description="Alpha/beta hydrolase fold-3" evidence="2">
    <location>
        <begin position="91"/>
        <end position="308"/>
    </location>
</feature>
<accession>A0A9R0IVE9</accession>
<name>A0A9R0IVE9_SPIOL</name>
<reference evidence="4" key="2">
    <citation type="submission" date="2025-08" db="UniProtKB">
        <authorList>
            <consortium name="RefSeq"/>
        </authorList>
    </citation>
    <scope>IDENTIFICATION</scope>
    <source>
        <tissue evidence="4">Leaf</tissue>
    </source>
</reference>
<dbReference type="GeneID" id="110795365"/>
<evidence type="ECO:0000259" key="2">
    <source>
        <dbReference type="Pfam" id="PF07859"/>
    </source>
</evidence>
<dbReference type="Proteomes" id="UP000813463">
    <property type="component" value="Chromosome 6"/>
</dbReference>
<dbReference type="InterPro" id="IPR013094">
    <property type="entry name" value="AB_hydrolase_3"/>
</dbReference>
<organism evidence="3 4">
    <name type="scientific">Spinacia oleracea</name>
    <name type="common">Spinach</name>
    <dbReference type="NCBI Taxonomy" id="3562"/>
    <lineage>
        <taxon>Eukaryota</taxon>
        <taxon>Viridiplantae</taxon>
        <taxon>Streptophyta</taxon>
        <taxon>Embryophyta</taxon>
        <taxon>Tracheophyta</taxon>
        <taxon>Spermatophyta</taxon>
        <taxon>Magnoliopsida</taxon>
        <taxon>eudicotyledons</taxon>
        <taxon>Gunneridae</taxon>
        <taxon>Pentapetalae</taxon>
        <taxon>Caryophyllales</taxon>
        <taxon>Chenopodiaceae</taxon>
        <taxon>Chenopodioideae</taxon>
        <taxon>Anserineae</taxon>
        <taxon>Spinacia</taxon>
    </lineage>
</organism>
<dbReference type="OrthoDB" id="408631at2759"/>
<gene>
    <name evidence="4" type="primary">LOC110795365</name>
</gene>
<dbReference type="KEGG" id="soe:110795365"/>
<proteinExistence type="inferred from homology"/>
<dbReference type="PANTHER" id="PTHR23024">
    <property type="entry name" value="ARYLACETAMIDE DEACETYLASE"/>
    <property type="match status" value="1"/>
</dbReference>
<evidence type="ECO:0000313" key="3">
    <source>
        <dbReference type="Proteomes" id="UP000813463"/>
    </source>
</evidence>
<dbReference type="Pfam" id="PF07859">
    <property type="entry name" value="Abhydrolase_3"/>
    <property type="match status" value="1"/>
</dbReference>
<sequence length="330" mass="35581">MTSTTIAITTTAAATATATKEIKTEIPHVIRVYTDNSVERLWGPPTVPATVEDPETGVSSKDVVLSPTTGLTARLYLPNPTTTTQQKLPIVIYFHGGGFCLKSAFSSTEHRYMNHLASQAKVVIVNVEYRLAPEHPLPAAYDDAWTALNSLSTLNDPWITNHGNLDAVFAGGDSAGANIAHNLAMKAGNSNQELPVKINGVFLCHSFFLGPKRVGTRKPEHDFGFNKEVAFLTWDLAYPGAGPGHPTINPVVDGPSLKGLGCKKVLIVTGENDDIVDWSVLYYDGLKGSGFGGSVELFEVKGEGHSFQVFNPTCDNSKVLIQRLASFFHN</sequence>
<dbReference type="PANTHER" id="PTHR23024:SF551">
    <property type="entry name" value="2-HYDROXYISOFLAVANONE DEHYDRATASE-LIKE"/>
    <property type="match status" value="1"/>
</dbReference>
<comment type="similarity">
    <text evidence="1">Belongs to the 'GDXG' lipolytic enzyme family.</text>
</comment>
<keyword evidence="3" id="KW-1185">Reference proteome</keyword>
<dbReference type="Gene3D" id="3.40.50.1820">
    <property type="entry name" value="alpha/beta hydrolase"/>
    <property type="match status" value="1"/>
</dbReference>